<proteinExistence type="predicted"/>
<organism evidence="1 2">
    <name type="scientific">Panagrolaimus sp. JU765</name>
    <dbReference type="NCBI Taxonomy" id="591449"/>
    <lineage>
        <taxon>Eukaryota</taxon>
        <taxon>Metazoa</taxon>
        <taxon>Ecdysozoa</taxon>
        <taxon>Nematoda</taxon>
        <taxon>Chromadorea</taxon>
        <taxon>Rhabditida</taxon>
        <taxon>Tylenchina</taxon>
        <taxon>Panagrolaimomorpha</taxon>
        <taxon>Panagrolaimoidea</taxon>
        <taxon>Panagrolaimidae</taxon>
        <taxon>Panagrolaimus</taxon>
    </lineage>
</organism>
<protein>
    <submittedName>
        <fullName evidence="2">FLYWCH-type domain-containing protein</fullName>
    </submittedName>
</protein>
<name>A0AC34RQK5_9BILA</name>
<reference evidence="2" key="1">
    <citation type="submission" date="2022-11" db="UniProtKB">
        <authorList>
            <consortium name="WormBaseParasite"/>
        </authorList>
    </citation>
    <scope>IDENTIFICATION</scope>
</reference>
<evidence type="ECO:0000313" key="2">
    <source>
        <dbReference type="WBParaSite" id="JU765_v2.g9254.t1"/>
    </source>
</evidence>
<sequence>MIGEKLQFEKGPRGGKLLFLDGYNYRRSRKKGQNEVFNCLNYNLFSVKSGKKCRAQLQVYKNVLMDMTNFPHNHQPEPKKVVEKSGKTGKRLKFEENLDLRNEKLEKNQNEQNPEEAMVVDDTENGAENSFEEKDEQNDGKTGEEKTEGSVESQMESGAGNIGSNVQNESVQSFNLEKVEENSQNVENNPKDDVANDFVIVEKAGNLNEENLFENVPEVSTTAKARTPTPTPTSDDTTPEAARFTSMASEVHQTLTEVAVIQRTSFDNIFQETPKLPRS</sequence>
<accession>A0AC34RQK5</accession>
<dbReference type="WBParaSite" id="JU765_v2.g9254.t1">
    <property type="protein sequence ID" value="JU765_v2.g9254.t1"/>
    <property type="gene ID" value="JU765_v2.g9254"/>
</dbReference>
<dbReference type="Proteomes" id="UP000887576">
    <property type="component" value="Unplaced"/>
</dbReference>
<evidence type="ECO:0000313" key="1">
    <source>
        <dbReference type="Proteomes" id="UP000887576"/>
    </source>
</evidence>